<proteinExistence type="predicted"/>
<dbReference type="OrthoDB" id="8119704at2759"/>
<dbReference type="Gene3D" id="3.40.50.1820">
    <property type="entry name" value="alpha/beta hydrolase"/>
    <property type="match status" value="1"/>
</dbReference>
<dbReference type="Proteomes" id="UP000184188">
    <property type="component" value="Unassembled WGS sequence"/>
</dbReference>
<name>A0A1L9S6N5_9EURO</name>
<protein>
    <recommendedName>
        <fullName evidence="1">AB hydrolase-1 domain-containing protein</fullName>
    </recommendedName>
</protein>
<gene>
    <name evidence="2" type="ORF">ASPZODRAFT_136931</name>
</gene>
<keyword evidence="3" id="KW-1185">Reference proteome</keyword>
<dbReference type="InterPro" id="IPR029058">
    <property type="entry name" value="AB_hydrolase_fold"/>
</dbReference>
<accession>A0A1L9S6N5</accession>
<dbReference type="PANTHER" id="PTHR43798">
    <property type="entry name" value="MONOACYLGLYCEROL LIPASE"/>
    <property type="match status" value="1"/>
</dbReference>
<dbReference type="STRING" id="1073090.A0A1L9S6N5"/>
<dbReference type="AlphaFoldDB" id="A0A1L9S6N5"/>
<organism evidence="2 3">
    <name type="scientific">Penicilliopsis zonata CBS 506.65</name>
    <dbReference type="NCBI Taxonomy" id="1073090"/>
    <lineage>
        <taxon>Eukaryota</taxon>
        <taxon>Fungi</taxon>
        <taxon>Dikarya</taxon>
        <taxon>Ascomycota</taxon>
        <taxon>Pezizomycotina</taxon>
        <taxon>Eurotiomycetes</taxon>
        <taxon>Eurotiomycetidae</taxon>
        <taxon>Eurotiales</taxon>
        <taxon>Aspergillaceae</taxon>
        <taxon>Penicilliopsis</taxon>
    </lineage>
</organism>
<dbReference type="InterPro" id="IPR050266">
    <property type="entry name" value="AB_hydrolase_sf"/>
</dbReference>
<dbReference type="SUPFAM" id="SSF53474">
    <property type="entry name" value="alpha/beta-Hydrolases"/>
    <property type="match status" value="1"/>
</dbReference>
<feature type="domain" description="AB hydrolase-1" evidence="1">
    <location>
        <begin position="14"/>
        <end position="238"/>
    </location>
</feature>
<dbReference type="GeneID" id="34610639"/>
<reference evidence="3" key="1">
    <citation type="journal article" date="2017" name="Genome Biol.">
        <title>Comparative genomics reveals high biological diversity and specific adaptations in the industrially and medically important fungal genus Aspergillus.</title>
        <authorList>
            <person name="de Vries R.P."/>
            <person name="Riley R."/>
            <person name="Wiebenga A."/>
            <person name="Aguilar-Osorio G."/>
            <person name="Amillis S."/>
            <person name="Uchima C.A."/>
            <person name="Anderluh G."/>
            <person name="Asadollahi M."/>
            <person name="Askin M."/>
            <person name="Barry K."/>
            <person name="Battaglia E."/>
            <person name="Bayram O."/>
            <person name="Benocci T."/>
            <person name="Braus-Stromeyer S.A."/>
            <person name="Caldana C."/>
            <person name="Canovas D."/>
            <person name="Cerqueira G.C."/>
            <person name="Chen F."/>
            <person name="Chen W."/>
            <person name="Choi C."/>
            <person name="Clum A."/>
            <person name="Dos Santos R.A."/>
            <person name="Damasio A.R."/>
            <person name="Diallinas G."/>
            <person name="Emri T."/>
            <person name="Fekete E."/>
            <person name="Flipphi M."/>
            <person name="Freyberg S."/>
            <person name="Gallo A."/>
            <person name="Gournas C."/>
            <person name="Habgood R."/>
            <person name="Hainaut M."/>
            <person name="Harispe M.L."/>
            <person name="Henrissat B."/>
            <person name="Hilden K.S."/>
            <person name="Hope R."/>
            <person name="Hossain A."/>
            <person name="Karabika E."/>
            <person name="Karaffa L."/>
            <person name="Karanyi Z."/>
            <person name="Krasevec N."/>
            <person name="Kuo A."/>
            <person name="Kusch H."/>
            <person name="LaButti K."/>
            <person name="Lagendijk E.L."/>
            <person name="Lapidus A."/>
            <person name="Levasseur A."/>
            <person name="Lindquist E."/>
            <person name="Lipzen A."/>
            <person name="Logrieco A.F."/>
            <person name="MacCabe A."/>
            <person name="Maekelae M.R."/>
            <person name="Malavazi I."/>
            <person name="Melin P."/>
            <person name="Meyer V."/>
            <person name="Mielnichuk N."/>
            <person name="Miskei M."/>
            <person name="Molnar A.P."/>
            <person name="Mule G."/>
            <person name="Ngan C.Y."/>
            <person name="Orejas M."/>
            <person name="Orosz E."/>
            <person name="Ouedraogo J.P."/>
            <person name="Overkamp K.M."/>
            <person name="Park H.-S."/>
            <person name="Perrone G."/>
            <person name="Piumi F."/>
            <person name="Punt P.J."/>
            <person name="Ram A.F."/>
            <person name="Ramon A."/>
            <person name="Rauscher S."/>
            <person name="Record E."/>
            <person name="Riano-Pachon D.M."/>
            <person name="Robert V."/>
            <person name="Roehrig J."/>
            <person name="Ruller R."/>
            <person name="Salamov A."/>
            <person name="Salih N.S."/>
            <person name="Samson R.A."/>
            <person name="Sandor E."/>
            <person name="Sanguinetti M."/>
            <person name="Schuetze T."/>
            <person name="Sepcic K."/>
            <person name="Shelest E."/>
            <person name="Sherlock G."/>
            <person name="Sophianopoulou V."/>
            <person name="Squina F.M."/>
            <person name="Sun H."/>
            <person name="Susca A."/>
            <person name="Todd R.B."/>
            <person name="Tsang A."/>
            <person name="Unkles S.E."/>
            <person name="van de Wiele N."/>
            <person name="van Rossen-Uffink D."/>
            <person name="Oliveira J.V."/>
            <person name="Vesth T.C."/>
            <person name="Visser J."/>
            <person name="Yu J.-H."/>
            <person name="Zhou M."/>
            <person name="Andersen M.R."/>
            <person name="Archer D.B."/>
            <person name="Baker S.E."/>
            <person name="Benoit I."/>
            <person name="Brakhage A.A."/>
            <person name="Braus G.H."/>
            <person name="Fischer R."/>
            <person name="Frisvad J.C."/>
            <person name="Goldman G.H."/>
            <person name="Houbraken J."/>
            <person name="Oakley B."/>
            <person name="Pocsi I."/>
            <person name="Scazzocchio C."/>
            <person name="Seiboth B."/>
            <person name="vanKuyk P.A."/>
            <person name="Wortman J."/>
            <person name="Dyer P.S."/>
            <person name="Grigoriev I.V."/>
        </authorList>
    </citation>
    <scope>NUCLEOTIDE SEQUENCE [LARGE SCALE GENOMIC DNA]</scope>
    <source>
        <strain evidence="3">CBS 506.65</strain>
    </source>
</reference>
<evidence type="ECO:0000313" key="2">
    <source>
        <dbReference type="EMBL" id="OJJ42800.1"/>
    </source>
</evidence>
<evidence type="ECO:0000259" key="1">
    <source>
        <dbReference type="Pfam" id="PF12697"/>
    </source>
</evidence>
<dbReference type="VEuPathDB" id="FungiDB:ASPZODRAFT_136931"/>
<dbReference type="Pfam" id="PF12697">
    <property type="entry name" value="Abhydrolase_6"/>
    <property type="match status" value="1"/>
</dbReference>
<dbReference type="GO" id="GO:0016020">
    <property type="term" value="C:membrane"/>
    <property type="evidence" value="ECO:0007669"/>
    <property type="project" value="TreeGrafter"/>
</dbReference>
<dbReference type="PANTHER" id="PTHR43798:SF33">
    <property type="entry name" value="HYDROLASE, PUTATIVE (AFU_ORTHOLOGUE AFUA_2G14860)-RELATED"/>
    <property type="match status" value="1"/>
</dbReference>
<sequence>MHALCSRGYDSKHGWLHIAVDLPGHGDSPSSILPEPEKGGTSELVVALYQEIISKIEHQGELSTVVYGHSMGTRFAFEIAEKLQMSKMNTSHIILIDGSWLGATPPVLDMASLASHARAYRDTIQDRLGMYFGPRTSKEFESKVRAEFNELDYVYALRMGHYYGVFDTLLPALLDNIKVKVLAIVSQENEAGVRRSVKQGEVTAYMAFLRAHLSELTEHIVEGTGHYPHVDDIDEVTDVVVKFLDERNTSMLEV</sequence>
<evidence type="ECO:0000313" key="3">
    <source>
        <dbReference type="Proteomes" id="UP000184188"/>
    </source>
</evidence>
<dbReference type="RefSeq" id="XP_022577310.1">
    <property type="nucleotide sequence ID" value="XM_022724174.1"/>
</dbReference>
<dbReference type="InterPro" id="IPR000073">
    <property type="entry name" value="AB_hydrolase_1"/>
</dbReference>
<dbReference type="EMBL" id="KV878356">
    <property type="protein sequence ID" value="OJJ42800.1"/>
    <property type="molecule type" value="Genomic_DNA"/>
</dbReference>